<protein>
    <recommendedName>
        <fullName evidence="6 10">2,3-bisphosphoglycerate-dependent phosphoglycerate mutase</fullName>
        <shortName evidence="6">BPG-dependent PGAM</shortName>
        <shortName evidence="6">PGAM</shortName>
        <shortName evidence="6">Phosphoglyceromutase</shortName>
        <shortName evidence="6">dPGM</shortName>
        <ecNumber evidence="6 10">5.4.2.11</ecNumber>
    </recommendedName>
</protein>
<dbReference type="GO" id="GO:0004619">
    <property type="term" value="F:phosphoglycerate mutase activity"/>
    <property type="evidence" value="ECO:0007669"/>
    <property type="project" value="UniProtKB-UniRule"/>
</dbReference>
<comment type="caution">
    <text evidence="11">The sequence shown here is derived from an EMBL/GenBank/DDBJ whole genome shotgun (WGS) entry which is preliminary data.</text>
</comment>
<dbReference type="EMBL" id="JADIMY010000077">
    <property type="protein sequence ID" value="MBO8427615.1"/>
    <property type="molecule type" value="Genomic_DNA"/>
</dbReference>
<evidence type="ECO:0000313" key="12">
    <source>
        <dbReference type="Proteomes" id="UP000823613"/>
    </source>
</evidence>
<dbReference type="InterPro" id="IPR029033">
    <property type="entry name" value="His_PPase_superfam"/>
</dbReference>
<dbReference type="SUPFAM" id="SSF53254">
    <property type="entry name" value="Phosphoglycerate mutase-like"/>
    <property type="match status" value="1"/>
</dbReference>
<dbReference type="NCBIfam" id="NF010713">
    <property type="entry name" value="PRK14115.1"/>
    <property type="match status" value="1"/>
</dbReference>
<comment type="catalytic activity">
    <reaction evidence="1 6 10">
        <text>(2R)-2-phosphoglycerate = (2R)-3-phosphoglycerate</text>
        <dbReference type="Rhea" id="RHEA:15901"/>
        <dbReference type="ChEBI" id="CHEBI:58272"/>
        <dbReference type="ChEBI" id="CHEBI:58289"/>
        <dbReference type="EC" id="5.4.2.11"/>
    </reaction>
</comment>
<feature type="binding site" evidence="6 8">
    <location>
        <begin position="24"/>
        <end position="25"/>
    </location>
    <ligand>
        <name>substrate</name>
    </ligand>
</feature>
<evidence type="ECO:0000256" key="3">
    <source>
        <dbReference type="ARBA" id="ARBA00022432"/>
    </source>
</evidence>
<name>A0A9D9DK39_9BACL</name>
<dbReference type="PIRSF" id="PIRSF000709">
    <property type="entry name" value="6PFK_2-Ptase"/>
    <property type="match status" value="1"/>
</dbReference>
<dbReference type="FunFam" id="3.40.50.1240:FF:000003">
    <property type="entry name" value="2,3-bisphosphoglycerate-dependent phosphoglycerate mutase"/>
    <property type="match status" value="1"/>
</dbReference>
<keyword evidence="3 6" id="KW-0312">Gluconeogenesis</keyword>
<dbReference type="EC" id="5.4.2.11" evidence="6 10"/>
<feature type="binding site" evidence="6 8">
    <location>
        <begin position="117"/>
        <end position="118"/>
    </location>
    <ligand>
        <name>substrate</name>
    </ligand>
</feature>
<feature type="binding site" evidence="6 8">
    <location>
        <begin position="186"/>
        <end position="187"/>
    </location>
    <ligand>
        <name>substrate</name>
    </ligand>
</feature>
<proteinExistence type="inferred from homology"/>
<dbReference type="HAMAP" id="MF_01039">
    <property type="entry name" value="PGAM_GpmA"/>
    <property type="match status" value="1"/>
</dbReference>
<sequence>MAKTYELVLIRHGESEWNKLNLFTGWTDVDLSEKGKEEATNGGKLLKEGGYHFDVAYTSYLKRAIHTLNRVLEAMDEEYIPVIKTWRLNERHYGALQGLNKAETAEKYGEEQVKIWRRSYDVQPPALKEDDPRNPALQRAYQGVDKKDLPLTECLKDTVARVVPYWEEVIKKDIIAGKKVVIAAHGNSLRALVKYLDKISDDDIVGVNIPTGVPLVYELDENFNVLEKHYLGNQDEIKKAMEAVKNQGKAK</sequence>
<dbReference type="InterPro" id="IPR005952">
    <property type="entry name" value="Phosphogly_mut1"/>
</dbReference>
<dbReference type="Pfam" id="PF00300">
    <property type="entry name" value="His_Phos_1"/>
    <property type="match status" value="2"/>
</dbReference>
<dbReference type="GO" id="GO:0006094">
    <property type="term" value="P:gluconeogenesis"/>
    <property type="evidence" value="ECO:0007669"/>
    <property type="project" value="UniProtKB-UniRule"/>
</dbReference>
<reference evidence="11" key="1">
    <citation type="submission" date="2020-10" db="EMBL/GenBank/DDBJ databases">
        <authorList>
            <person name="Gilroy R."/>
        </authorList>
    </citation>
    <scope>NUCLEOTIDE SEQUENCE</scope>
    <source>
        <strain evidence="11">11159</strain>
    </source>
</reference>
<keyword evidence="5 6" id="KW-0413">Isomerase</keyword>
<feature type="binding site" evidence="6 8">
    <location>
        <begin position="90"/>
        <end position="93"/>
    </location>
    <ligand>
        <name>substrate</name>
    </ligand>
</feature>
<feature type="active site" description="Tele-phosphohistidine intermediate" evidence="6 7">
    <location>
        <position position="12"/>
    </location>
</feature>
<dbReference type="PROSITE" id="PS00175">
    <property type="entry name" value="PG_MUTASE"/>
    <property type="match status" value="1"/>
</dbReference>
<gene>
    <name evidence="6 11" type="primary">gpmA</name>
    <name evidence="11" type="ORF">IAC58_03585</name>
</gene>
<evidence type="ECO:0000256" key="5">
    <source>
        <dbReference type="ARBA" id="ARBA00023235"/>
    </source>
</evidence>
<dbReference type="Proteomes" id="UP000823613">
    <property type="component" value="Unassembled WGS sequence"/>
</dbReference>
<evidence type="ECO:0000256" key="7">
    <source>
        <dbReference type="PIRSR" id="PIRSR613078-1"/>
    </source>
</evidence>
<dbReference type="CDD" id="cd07067">
    <property type="entry name" value="HP_PGM_like"/>
    <property type="match status" value="1"/>
</dbReference>
<comment type="function">
    <text evidence="6 10">Catalyzes the interconversion of 2-phosphoglycerate and 3-phosphoglycerate.</text>
</comment>
<dbReference type="InterPro" id="IPR001345">
    <property type="entry name" value="PG/BPGM_mutase_AS"/>
</dbReference>
<evidence type="ECO:0000256" key="6">
    <source>
        <dbReference type="HAMAP-Rule" id="MF_01039"/>
    </source>
</evidence>
<evidence type="ECO:0000256" key="10">
    <source>
        <dbReference type="RuleBase" id="RU004512"/>
    </source>
</evidence>
<evidence type="ECO:0000256" key="8">
    <source>
        <dbReference type="PIRSR" id="PIRSR613078-2"/>
    </source>
</evidence>
<evidence type="ECO:0000256" key="2">
    <source>
        <dbReference type="ARBA" id="ARBA00006717"/>
    </source>
</evidence>
<feature type="active site" description="Proton donor/acceptor" evidence="6 7">
    <location>
        <position position="90"/>
    </location>
</feature>
<feature type="binding site" evidence="6 8">
    <location>
        <begin position="11"/>
        <end position="18"/>
    </location>
    <ligand>
        <name>substrate</name>
    </ligand>
</feature>
<dbReference type="SMART" id="SM00855">
    <property type="entry name" value="PGAM"/>
    <property type="match status" value="1"/>
</dbReference>
<feature type="site" description="Transition state stabilizer" evidence="6 9">
    <location>
        <position position="185"/>
    </location>
</feature>
<dbReference type="PANTHER" id="PTHR11931">
    <property type="entry name" value="PHOSPHOGLYCERATE MUTASE"/>
    <property type="match status" value="1"/>
</dbReference>
<dbReference type="GO" id="GO:0006096">
    <property type="term" value="P:glycolytic process"/>
    <property type="evidence" value="ECO:0007669"/>
    <property type="project" value="UniProtKB-UniRule"/>
</dbReference>
<feature type="binding site" evidence="6 8">
    <location>
        <position position="101"/>
    </location>
    <ligand>
        <name>substrate</name>
    </ligand>
</feature>
<keyword evidence="4 6" id="KW-0324">Glycolysis</keyword>
<dbReference type="NCBIfam" id="TIGR01258">
    <property type="entry name" value="pgm_1"/>
    <property type="match status" value="1"/>
</dbReference>
<evidence type="ECO:0000256" key="4">
    <source>
        <dbReference type="ARBA" id="ARBA00023152"/>
    </source>
</evidence>
<organism evidence="11 12">
    <name type="scientific">Candidatus Onthovivens merdipullorum</name>
    <dbReference type="NCBI Taxonomy" id="2840889"/>
    <lineage>
        <taxon>Bacteria</taxon>
        <taxon>Bacillati</taxon>
        <taxon>Bacillota</taxon>
        <taxon>Bacilli</taxon>
        <taxon>Bacillales</taxon>
        <taxon>Candidatus Onthovivens</taxon>
    </lineage>
</organism>
<comment type="similarity">
    <text evidence="2 6">Belongs to the phosphoglycerate mutase family. BPG-dependent PGAM subfamily.</text>
</comment>
<accession>A0A9D9DK39</accession>
<dbReference type="InterPro" id="IPR013078">
    <property type="entry name" value="His_Pase_superF_clade-1"/>
</dbReference>
<reference evidence="11" key="2">
    <citation type="journal article" date="2021" name="PeerJ">
        <title>Extensive microbial diversity within the chicken gut microbiome revealed by metagenomics and culture.</title>
        <authorList>
            <person name="Gilroy R."/>
            <person name="Ravi A."/>
            <person name="Getino M."/>
            <person name="Pursley I."/>
            <person name="Horton D.L."/>
            <person name="Alikhan N.F."/>
            <person name="Baker D."/>
            <person name="Gharbi K."/>
            <person name="Hall N."/>
            <person name="Watson M."/>
            <person name="Adriaenssens E.M."/>
            <person name="Foster-Nyarko E."/>
            <person name="Jarju S."/>
            <person name="Secka A."/>
            <person name="Antonio M."/>
            <person name="Oren A."/>
            <person name="Chaudhuri R.R."/>
            <person name="La Ragione R."/>
            <person name="Hildebrand F."/>
            <person name="Pallen M.J."/>
        </authorList>
    </citation>
    <scope>NUCLEOTIDE SEQUENCE</scope>
    <source>
        <strain evidence="11">11159</strain>
    </source>
</reference>
<feature type="binding site" evidence="6 8">
    <location>
        <position position="63"/>
    </location>
    <ligand>
        <name>substrate</name>
    </ligand>
</feature>
<comment type="pathway">
    <text evidence="6 10">Carbohydrate degradation; glycolysis; pyruvate from D-glyceraldehyde 3-phosphate: step 3/5.</text>
</comment>
<evidence type="ECO:0000256" key="1">
    <source>
        <dbReference type="ARBA" id="ARBA00000380"/>
    </source>
</evidence>
<dbReference type="Gene3D" id="3.40.50.1240">
    <property type="entry name" value="Phosphoglycerate mutase-like"/>
    <property type="match status" value="1"/>
</dbReference>
<dbReference type="AlphaFoldDB" id="A0A9D9DK39"/>
<evidence type="ECO:0000313" key="11">
    <source>
        <dbReference type="EMBL" id="MBO8427615.1"/>
    </source>
</evidence>
<evidence type="ECO:0000256" key="9">
    <source>
        <dbReference type="PIRSR" id="PIRSR613078-3"/>
    </source>
</evidence>